<name>A0A9Q1EMA8_SYNKA</name>
<protein>
    <submittedName>
        <fullName evidence="1">Uncharacterized protein</fullName>
    </submittedName>
</protein>
<reference evidence="1" key="1">
    <citation type="journal article" date="2023" name="Science">
        <title>Genome structures resolve the early diversification of teleost fishes.</title>
        <authorList>
            <person name="Parey E."/>
            <person name="Louis A."/>
            <person name="Montfort J."/>
            <person name="Bouchez O."/>
            <person name="Roques C."/>
            <person name="Iampietro C."/>
            <person name="Lluch J."/>
            <person name="Castinel A."/>
            <person name="Donnadieu C."/>
            <person name="Desvignes T."/>
            <person name="Floi Bucao C."/>
            <person name="Jouanno E."/>
            <person name="Wen M."/>
            <person name="Mejri S."/>
            <person name="Dirks R."/>
            <person name="Jansen H."/>
            <person name="Henkel C."/>
            <person name="Chen W.J."/>
            <person name="Zahm M."/>
            <person name="Cabau C."/>
            <person name="Klopp C."/>
            <person name="Thompson A.W."/>
            <person name="Robinson-Rechavi M."/>
            <person name="Braasch I."/>
            <person name="Lecointre G."/>
            <person name="Bobe J."/>
            <person name="Postlethwait J.H."/>
            <person name="Berthelot C."/>
            <person name="Roest Crollius H."/>
            <person name="Guiguen Y."/>
        </authorList>
    </citation>
    <scope>NUCLEOTIDE SEQUENCE</scope>
    <source>
        <strain evidence="1">WJC10195</strain>
    </source>
</reference>
<sequence>MISCPLKAEKWKHRTPRVLVPVSCHALKFSHKQPPVLGWACGVVDKAAWFYGDASGCLRMFETQIDGGPEKRKQSVTGLCVTSAADRSPGLLCDGSSSESHVSRSLSALLLWPLQGFGRSPFRFH</sequence>
<dbReference type="EMBL" id="JAINUF010000015">
    <property type="protein sequence ID" value="KAJ8341347.1"/>
    <property type="molecule type" value="Genomic_DNA"/>
</dbReference>
<organism evidence="1 2">
    <name type="scientific">Synaphobranchus kaupii</name>
    <name type="common">Kaup's arrowtooth eel</name>
    <dbReference type="NCBI Taxonomy" id="118154"/>
    <lineage>
        <taxon>Eukaryota</taxon>
        <taxon>Metazoa</taxon>
        <taxon>Chordata</taxon>
        <taxon>Craniata</taxon>
        <taxon>Vertebrata</taxon>
        <taxon>Euteleostomi</taxon>
        <taxon>Actinopterygii</taxon>
        <taxon>Neopterygii</taxon>
        <taxon>Teleostei</taxon>
        <taxon>Anguilliformes</taxon>
        <taxon>Synaphobranchidae</taxon>
        <taxon>Synaphobranchus</taxon>
    </lineage>
</organism>
<keyword evidence="2" id="KW-1185">Reference proteome</keyword>
<evidence type="ECO:0000313" key="2">
    <source>
        <dbReference type="Proteomes" id="UP001152622"/>
    </source>
</evidence>
<dbReference type="AlphaFoldDB" id="A0A9Q1EMA8"/>
<accession>A0A9Q1EMA8</accession>
<gene>
    <name evidence="1" type="ORF">SKAU_G00336380</name>
</gene>
<dbReference type="Proteomes" id="UP001152622">
    <property type="component" value="Chromosome 15"/>
</dbReference>
<evidence type="ECO:0000313" key="1">
    <source>
        <dbReference type="EMBL" id="KAJ8341347.1"/>
    </source>
</evidence>
<comment type="caution">
    <text evidence="1">The sequence shown here is derived from an EMBL/GenBank/DDBJ whole genome shotgun (WGS) entry which is preliminary data.</text>
</comment>
<proteinExistence type="predicted"/>